<evidence type="ECO:0000313" key="2">
    <source>
        <dbReference type="EMBL" id="OGF59926.1"/>
    </source>
</evidence>
<evidence type="ECO:0000256" key="1">
    <source>
        <dbReference type="SAM" id="Phobius"/>
    </source>
</evidence>
<dbReference type="EMBL" id="MFGW01000205">
    <property type="protein sequence ID" value="OGF59926.1"/>
    <property type="molecule type" value="Genomic_DNA"/>
</dbReference>
<feature type="transmembrane region" description="Helical" evidence="1">
    <location>
        <begin position="133"/>
        <end position="154"/>
    </location>
</feature>
<evidence type="ECO:0008006" key="4">
    <source>
        <dbReference type="Google" id="ProtNLM"/>
    </source>
</evidence>
<feature type="transmembrane region" description="Helical" evidence="1">
    <location>
        <begin position="20"/>
        <end position="43"/>
    </location>
</feature>
<dbReference type="PANTHER" id="PTHR43471:SF10">
    <property type="entry name" value="SLL1107 PROTEIN"/>
    <property type="match status" value="1"/>
</dbReference>
<evidence type="ECO:0000313" key="3">
    <source>
        <dbReference type="Proteomes" id="UP000178943"/>
    </source>
</evidence>
<keyword evidence="1" id="KW-0812">Transmembrane</keyword>
<feature type="transmembrane region" description="Helical" evidence="1">
    <location>
        <begin position="189"/>
        <end position="207"/>
    </location>
</feature>
<dbReference type="STRING" id="1817863.A2Y62_07680"/>
<dbReference type="PANTHER" id="PTHR43471">
    <property type="entry name" value="ABC TRANSPORTER PERMEASE"/>
    <property type="match status" value="1"/>
</dbReference>
<feature type="transmembrane region" description="Helical" evidence="1">
    <location>
        <begin position="101"/>
        <end position="124"/>
    </location>
</feature>
<name>A0A1F5V916_9BACT</name>
<accession>A0A1F5V916</accession>
<keyword evidence="1" id="KW-1133">Transmembrane helix</keyword>
<dbReference type="GO" id="GO:0140359">
    <property type="term" value="F:ABC-type transporter activity"/>
    <property type="evidence" value="ECO:0007669"/>
    <property type="project" value="InterPro"/>
</dbReference>
<dbReference type="Proteomes" id="UP000178943">
    <property type="component" value="Unassembled WGS sequence"/>
</dbReference>
<sequence>MNKILVIASLTVREAIRDRILYLLLFFAIALITTSLAISKLYIGDEMKIIKDFGLSSISFFGVLIAIFIGIGLLYKEIDKKTVYIMIAKPLERYHFIIGKYLGLLFTLFTIWLIMSIVFSLFVLFKGGWENKLLWALLAIYLEYIIITGVAILFSTFTTPILSSIFSLGIFFVGHFIEGFKMLAKKFEDAPIIQSVIMFFFYFFPNLERFNLRGAVVHGDFINPSQVLILILYACTYSICLLLVGIAIFQRRNFI</sequence>
<dbReference type="AlphaFoldDB" id="A0A1F5V916"/>
<reference evidence="2 3" key="1">
    <citation type="journal article" date="2016" name="Nat. Commun.">
        <title>Thousands of microbial genomes shed light on interconnected biogeochemical processes in an aquifer system.</title>
        <authorList>
            <person name="Anantharaman K."/>
            <person name="Brown C.T."/>
            <person name="Hug L.A."/>
            <person name="Sharon I."/>
            <person name="Castelle C.J."/>
            <person name="Probst A.J."/>
            <person name="Thomas B.C."/>
            <person name="Singh A."/>
            <person name="Wilkins M.J."/>
            <person name="Karaoz U."/>
            <person name="Brodie E.L."/>
            <person name="Williams K.H."/>
            <person name="Hubbard S.S."/>
            <person name="Banfield J.F."/>
        </authorList>
    </citation>
    <scope>NUCLEOTIDE SEQUENCE [LARGE SCALE GENOMIC DNA]</scope>
</reference>
<proteinExistence type="predicted"/>
<organism evidence="2 3">
    <name type="scientific">Candidatus Fischerbacteria bacterium RBG_13_37_8</name>
    <dbReference type="NCBI Taxonomy" id="1817863"/>
    <lineage>
        <taxon>Bacteria</taxon>
        <taxon>Candidatus Fischeribacteriota</taxon>
    </lineage>
</organism>
<comment type="caution">
    <text evidence="2">The sequence shown here is derived from an EMBL/GenBank/DDBJ whole genome shotgun (WGS) entry which is preliminary data.</text>
</comment>
<gene>
    <name evidence="2" type="ORF">A2Y62_07680</name>
</gene>
<feature type="transmembrane region" description="Helical" evidence="1">
    <location>
        <begin position="227"/>
        <end position="249"/>
    </location>
</feature>
<dbReference type="Pfam" id="PF12679">
    <property type="entry name" value="ABC2_membrane_2"/>
    <property type="match status" value="1"/>
</dbReference>
<feature type="transmembrane region" description="Helical" evidence="1">
    <location>
        <begin position="160"/>
        <end position="177"/>
    </location>
</feature>
<feature type="transmembrane region" description="Helical" evidence="1">
    <location>
        <begin position="55"/>
        <end position="75"/>
    </location>
</feature>
<keyword evidence="1" id="KW-0472">Membrane</keyword>
<dbReference type="GO" id="GO:0005886">
    <property type="term" value="C:plasma membrane"/>
    <property type="evidence" value="ECO:0007669"/>
    <property type="project" value="UniProtKB-SubCell"/>
</dbReference>
<protein>
    <recommendedName>
        <fullName evidence="4">ABC transporter permease</fullName>
    </recommendedName>
</protein>